<dbReference type="InterPro" id="IPR049220">
    <property type="entry name" value="DUF6868"/>
</dbReference>
<keyword evidence="1" id="KW-0472">Membrane</keyword>
<protein>
    <recommendedName>
        <fullName evidence="2">DUF6868 domain-containing protein</fullName>
    </recommendedName>
</protein>
<keyword evidence="1" id="KW-1133">Transmembrane helix</keyword>
<accession>A0ABT3A970</accession>
<sequence length="80" mass="9471">MQFSEFVSFFGWMTVVNYAILCLWLAIFGGAKQHLFFLHTRFFRLTEQQFDLIHYCGMGLYKLLIIAFSLTPFLVMNSLF</sequence>
<keyword evidence="4" id="KW-1185">Reference proteome</keyword>
<organism evidence="3 4">
    <name type="scientific">Fluctibacter corallii</name>
    <dbReference type="NCBI Taxonomy" id="2984329"/>
    <lineage>
        <taxon>Bacteria</taxon>
        <taxon>Pseudomonadati</taxon>
        <taxon>Pseudomonadota</taxon>
        <taxon>Gammaproteobacteria</taxon>
        <taxon>Alteromonadales</taxon>
        <taxon>Alteromonadaceae</taxon>
        <taxon>Fluctibacter</taxon>
    </lineage>
</organism>
<dbReference type="Pfam" id="PF21742">
    <property type="entry name" value="DUF6868"/>
    <property type="match status" value="1"/>
</dbReference>
<reference evidence="3 4" key="1">
    <citation type="submission" date="2022-10" db="EMBL/GenBank/DDBJ databases">
        <title>Aestuariibacter sp. AA17 isolated from Montipora capitata coral fragment.</title>
        <authorList>
            <person name="Emsley S.A."/>
            <person name="Pfannmuller K.M."/>
            <person name="Loughran R.M."/>
            <person name="Shlafstein M."/>
            <person name="Papke E."/>
            <person name="Saw J.H."/>
            <person name="Ushijima B."/>
            <person name="Videau P."/>
        </authorList>
    </citation>
    <scope>NUCLEOTIDE SEQUENCE [LARGE SCALE GENOMIC DNA]</scope>
    <source>
        <strain evidence="3 4">AA17</strain>
    </source>
</reference>
<feature type="transmembrane region" description="Helical" evidence="1">
    <location>
        <begin position="52"/>
        <end position="75"/>
    </location>
</feature>
<evidence type="ECO:0000313" key="3">
    <source>
        <dbReference type="EMBL" id="MCV2885199.1"/>
    </source>
</evidence>
<name>A0ABT3A970_9ALTE</name>
<feature type="transmembrane region" description="Helical" evidence="1">
    <location>
        <begin position="6"/>
        <end position="31"/>
    </location>
</feature>
<gene>
    <name evidence="3" type="ORF">OE749_10900</name>
</gene>
<comment type="caution">
    <text evidence="3">The sequence shown here is derived from an EMBL/GenBank/DDBJ whole genome shotgun (WGS) entry which is preliminary data.</text>
</comment>
<dbReference type="Proteomes" id="UP001652504">
    <property type="component" value="Unassembled WGS sequence"/>
</dbReference>
<evidence type="ECO:0000313" key="4">
    <source>
        <dbReference type="Proteomes" id="UP001652504"/>
    </source>
</evidence>
<dbReference type="EMBL" id="JAOWKX010000005">
    <property type="protein sequence ID" value="MCV2885199.1"/>
    <property type="molecule type" value="Genomic_DNA"/>
</dbReference>
<feature type="domain" description="DUF6868" evidence="2">
    <location>
        <begin position="1"/>
        <end position="77"/>
    </location>
</feature>
<proteinExistence type="predicted"/>
<evidence type="ECO:0000259" key="2">
    <source>
        <dbReference type="Pfam" id="PF21742"/>
    </source>
</evidence>
<evidence type="ECO:0000256" key="1">
    <source>
        <dbReference type="SAM" id="Phobius"/>
    </source>
</evidence>
<dbReference type="RefSeq" id="WP_263712488.1">
    <property type="nucleotide sequence ID" value="NZ_JAOWKX010000005.1"/>
</dbReference>
<keyword evidence="1" id="KW-0812">Transmembrane</keyword>